<dbReference type="InterPro" id="IPR002559">
    <property type="entry name" value="Transposase_11"/>
</dbReference>
<dbReference type="Pfam" id="PF01609">
    <property type="entry name" value="DDE_Tnp_1"/>
    <property type="match status" value="1"/>
</dbReference>
<dbReference type="GO" id="GO:0006313">
    <property type="term" value="P:DNA transposition"/>
    <property type="evidence" value="ECO:0007669"/>
    <property type="project" value="InterPro"/>
</dbReference>
<accession>T1B829</accession>
<dbReference type="GO" id="GO:0004803">
    <property type="term" value="F:transposase activity"/>
    <property type="evidence" value="ECO:0007669"/>
    <property type="project" value="InterPro"/>
</dbReference>
<dbReference type="PANTHER" id="PTHR34614">
    <property type="match status" value="1"/>
</dbReference>
<feature type="non-terminal residue" evidence="2">
    <location>
        <position position="447"/>
    </location>
</feature>
<dbReference type="EMBL" id="AUZY01007676">
    <property type="protein sequence ID" value="EQD49169.1"/>
    <property type="molecule type" value="Genomic_DNA"/>
</dbReference>
<reference evidence="2" key="2">
    <citation type="journal article" date="2014" name="ISME J.">
        <title>Microbial stratification in low pH oxic and suboxic macroscopic growths along an acid mine drainage.</title>
        <authorList>
            <person name="Mendez-Garcia C."/>
            <person name="Mesa V."/>
            <person name="Sprenger R.R."/>
            <person name="Richter M."/>
            <person name="Diez M.S."/>
            <person name="Solano J."/>
            <person name="Bargiela R."/>
            <person name="Golyshina O.V."/>
            <person name="Manteca A."/>
            <person name="Ramos J.L."/>
            <person name="Gallego J.R."/>
            <person name="Llorente I."/>
            <person name="Martins Dos Santos V.A."/>
            <person name="Jensen O.N."/>
            <person name="Pelaez A.I."/>
            <person name="Sanchez J."/>
            <person name="Ferrer M."/>
        </authorList>
    </citation>
    <scope>NUCLEOTIDE SEQUENCE</scope>
</reference>
<reference evidence="2" key="1">
    <citation type="submission" date="2013-08" db="EMBL/GenBank/DDBJ databases">
        <authorList>
            <person name="Mendez C."/>
            <person name="Richter M."/>
            <person name="Ferrer M."/>
            <person name="Sanchez J."/>
        </authorList>
    </citation>
    <scope>NUCLEOTIDE SEQUENCE</scope>
</reference>
<sequence>MFMSASDRKKNGKSHIYHRVMEKRCVAEGRWIQRQVIYLGELTSAQQESWRRALQVFDPQRGQMQTMTLFAKPEVVPPDELNSVAICLNQIKLHRPRCYGDCWLGCELWRELQLDQFWHPRLMADGRSGVAWEKVLALLVVNRLIAPGSEFRLHRQWFNRSAMDELLEVDASVASKDRLYRCLDRIMEHRADLFRHLQRRWKDLFSASFDVLLYDLTSTYFEGLCDEIPMAKHGYSRDGRPDCRQVVIALIVTPDGLPMAYEVMPGNTSDKTTLSSFLKNIEDLYGQARRVWIMDRGIPTEKNLVEMRNRGIDYLVGTPKGKLRALEQQLLNKPWKQVRDGVEVKLSQDAQELWVLARSTGRQEKEVAIRRRKLRRFFKGLLALRRSLPNRDQLLQRIGVLRHEAGRAAGLVAIEIPKAREPVTLETFRYRLRTEKFKEAERLDGHY</sequence>
<dbReference type="PANTHER" id="PTHR34614:SF2">
    <property type="entry name" value="TRANSPOSASE IS4-LIKE DOMAIN-CONTAINING PROTEIN"/>
    <property type="match status" value="1"/>
</dbReference>
<name>T1B829_9ZZZZ</name>
<gene>
    <name evidence="2" type="ORF">B1B_11768</name>
</gene>
<protein>
    <submittedName>
        <fullName evidence="2">Transposase IS4 family protein</fullName>
    </submittedName>
</protein>
<evidence type="ECO:0000313" key="2">
    <source>
        <dbReference type="EMBL" id="EQD49169.1"/>
    </source>
</evidence>
<comment type="caution">
    <text evidence="2">The sequence shown here is derived from an EMBL/GenBank/DDBJ whole genome shotgun (WGS) entry which is preliminary data.</text>
</comment>
<dbReference type="GO" id="GO:0003677">
    <property type="term" value="F:DNA binding"/>
    <property type="evidence" value="ECO:0007669"/>
    <property type="project" value="InterPro"/>
</dbReference>
<dbReference type="AlphaFoldDB" id="T1B829"/>
<dbReference type="InterPro" id="IPR047654">
    <property type="entry name" value="IS1634_transpos"/>
</dbReference>
<dbReference type="NCBIfam" id="NF033559">
    <property type="entry name" value="transpos_IS1634"/>
    <property type="match status" value="1"/>
</dbReference>
<organism evidence="2">
    <name type="scientific">mine drainage metagenome</name>
    <dbReference type="NCBI Taxonomy" id="410659"/>
    <lineage>
        <taxon>unclassified sequences</taxon>
        <taxon>metagenomes</taxon>
        <taxon>ecological metagenomes</taxon>
    </lineage>
</organism>
<evidence type="ECO:0000259" key="1">
    <source>
        <dbReference type="Pfam" id="PF01609"/>
    </source>
</evidence>
<feature type="domain" description="Transposase IS4-like" evidence="1">
    <location>
        <begin position="229"/>
        <end position="342"/>
    </location>
</feature>
<proteinExistence type="predicted"/>